<keyword evidence="3" id="KW-1003">Cell membrane</keyword>
<accession>A0ABS6GTG2</accession>
<dbReference type="Pfam" id="PF02706">
    <property type="entry name" value="Wzz"/>
    <property type="match status" value="1"/>
</dbReference>
<name>A0ABS6GTG2_9BACI</name>
<evidence type="ECO:0000256" key="1">
    <source>
        <dbReference type="ARBA" id="ARBA00004651"/>
    </source>
</evidence>
<feature type="transmembrane region" description="Helical" evidence="8">
    <location>
        <begin position="20"/>
        <end position="40"/>
    </location>
</feature>
<feature type="domain" description="Tyrosine-protein kinase G-rich" evidence="10">
    <location>
        <begin position="146"/>
        <end position="193"/>
    </location>
</feature>
<gene>
    <name evidence="11" type="ORF">KQ486_12475</name>
</gene>
<evidence type="ECO:0000259" key="10">
    <source>
        <dbReference type="Pfam" id="PF13807"/>
    </source>
</evidence>
<evidence type="ECO:0000256" key="3">
    <source>
        <dbReference type="ARBA" id="ARBA00022475"/>
    </source>
</evidence>
<dbReference type="PANTHER" id="PTHR32309">
    <property type="entry name" value="TYROSINE-PROTEIN KINASE"/>
    <property type="match status" value="1"/>
</dbReference>
<feature type="transmembrane region" description="Helical" evidence="8">
    <location>
        <begin position="172"/>
        <end position="194"/>
    </location>
</feature>
<reference evidence="11 12" key="1">
    <citation type="journal article" date="2011" name="Int. J. Syst. Evol. Microbiol.">
        <title>Allobacillus halotolerans gen. nov., sp. nov. isolated from shrimp paste.</title>
        <authorList>
            <person name="Sheu S.Y."/>
            <person name="Arun A.B."/>
            <person name="Jiang S.R."/>
            <person name="Young C.C."/>
            <person name="Chen W.M."/>
        </authorList>
    </citation>
    <scope>NUCLEOTIDE SEQUENCE [LARGE SCALE GENOMIC DNA]</scope>
    <source>
        <strain evidence="11 12">LMG 24826</strain>
    </source>
</reference>
<dbReference type="Proteomes" id="UP000812672">
    <property type="component" value="Unassembled WGS sequence"/>
</dbReference>
<keyword evidence="5 8" id="KW-1133">Transmembrane helix</keyword>
<evidence type="ECO:0000256" key="4">
    <source>
        <dbReference type="ARBA" id="ARBA00022692"/>
    </source>
</evidence>
<evidence type="ECO:0000256" key="5">
    <source>
        <dbReference type="ARBA" id="ARBA00022989"/>
    </source>
</evidence>
<comment type="similarity">
    <text evidence="2">Belongs to the CpsC/CapA family.</text>
</comment>
<comment type="caution">
    <text evidence="11">The sequence shown here is derived from an EMBL/GenBank/DDBJ whole genome shotgun (WGS) entry which is preliminary data.</text>
</comment>
<keyword evidence="6 8" id="KW-0472">Membrane</keyword>
<dbReference type="InterPro" id="IPR050445">
    <property type="entry name" value="Bact_polysacc_biosynth/exp"/>
</dbReference>
<evidence type="ECO:0000256" key="2">
    <source>
        <dbReference type="ARBA" id="ARBA00006683"/>
    </source>
</evidence>
<evidence type="ECO:0000259" key="9">
    <source>
        <dbReference type="Pfam" id="PF02706"/>
    </source>
</evidence>
<feature type="domain" description="Polysaccharide chain length determinant N-terminal" evidence="9">
    <location>
        <begin position="3"/>
        <end position="93"/>
    </location>
</feature>
<comment type="subcellular location">
    <subcellularLocation>
        <location evidence="1">Cell membrane</location>
        <topology evidence="1">Multi-pass membrane protein</topology>
    </subcellularLocation>
</comment>
<dbReference type="RefSeq" id="WP_216687810.1">
    <property type="nucleotide sequence ID" value="NZ_CAUPKR010000015.1"/>
</dbReference>
<feature type="compositionally biased region" description="Basic residues" evidence="7">
    <location>
        <begin position="234"/>
        <end position="243"/>
    </location>
</feature>
<dbReference type="PANTHER" id="PTHR32309:SF13">
    <property type="entry name" value="FERRIC ENTEROBACTIN TRANSPORT PROTEIN FEPE"/>
    <property type="match status" value="1"/>
</dbReference>
<evidence type="ECO:0000313" key="12">
    <source>
        <dbReference type="Proteomes" id="UP000812672"/>
    </source>
</evidence>
<evidence type="ECO:0000256" key="6">
    <source>
        <dbReference type="ARBA" id="ARBA00023136"/>
    </source>
</evidence>
<keyword evidence="12" id="KW-1185">Reference proteome</keyword>
<evidence type="ECO:0000313" key="11">
    <source>
        <dbReference type="EMBL" id="MBU6081830.1"/>
    </source>
</evidence>
<sequence>MEETISLQEIFQVIKKRMKLIIAITVAAVLVSALITLFILTPKYEASSQFIVSQSEPAQELNINDIRTNVEMINTYNVIITSPAIMDQVIEELDLNLSNGALASKISVANAQDSQVVNVTVTDTDPAVAANIANTTVEVFKESVPTYMNVDNVSILSAAVVGDNPAPVSPNVTLNIAIAFVLGVMVGVGLAFLLEYLDTTIKTEEDIEKLLELPVMGVVPTMDANTITDPSRTARGRGAKHGA</sequence>
<organism evidence="11 12">
    <name type="scientific">Allobacillus halotolerans</name>
    <dbReference type="NCBI Taxonomy" id="570278"/>
    <lineage>
        <taxon>Bacteria</taxon>
        <taxon>Bacillati</taxon>
        <taxon>Bacillota</taxon>
        <taxon>Bacilli</taxon>
        <taxon>Bacillales</taxon>
        <taxon>Bacillaceae</taxon>
        <taxon>Allobacillus</taxon>
    </lineage>
</organism>
<dbReference type="InterPro" id="IPR032807">
    <property type="entry name" value="GNVR"/>
</dbReference>
<evidence type="ECO:0000256" key="8">
    <source>
        <dbReference type="SAM" id="Phobius"/>
    </source>
</evidence>
<dbReference type="InterPro" id="IPR003856">
    <property type="entry name" value="LPS_length_determ_N"/>
</dbReference>
<evidence type="ECO:0000256" key="7">
    <source>
        <dbReference type="SAM" id="MobiDB-lite"/>
    </source>
</evidence>
<protein>
    <submittedName>
        <fullName evidence="11">Capsular biosynthesis protein</fullName>
    </submittedName>
</protein>
<feature type="region of interest" description="Disordered" evidence="7">
    <location>
        <begin position="224"/>
        <end position="243"/>
    </location>
</feature>
<keyword evidence="4 8" id="KW-0812">Transmembrane</keyword>
<dbReference type="EMBL" id="JAHLZF010000023">
    <property type="protein sequence ID" value="MBU6081830.1"/>
    <property type="molecule type" value="Genomic_DNA"/>
</dbReference>
<dbReference type="Pfam" id="PF13807">
    <property type="entry name" value="GNVR"/>
    <property type="match status" value="1"/>
</dbReference>
<proteinExistence type="inferred from homology"/>